<dbReference type="STRING" id="1121279.SAMN02745887_03090"/>
<dbReference type="AlphaFoldDB" id="A0A1K2HPA5"/>
<dbReference type="RefSeq" id="WP_217651490.1">
    <property type="nucleotide sequence ID" value="NZ_FPKR01000013.1"/>
</dbReference>
<dbReference type="Gene3D" id="2.60.40.10">
    <property type="entry name" value="Immunoglobulins"/>
    <property type="match status" value="2"/>
</dbReference>
<protein>
    <submittedName>
        <fullName evidence="2">VCBS repeat-containing protein</fullName>
    </submittedName>
</protein>
<evidence type="ECO:0000313" key="2">
    <source>
        <dbReference type="EMBL" id="SFZ78644.1"/>
    </source>
</evidence>
<proteinExistence type="predicted"/>
<feature type="domain" description="RapA2 cadherin-like" evidence="1">
    <location>
        <begin position="48"/>
        <end position="120"/>
    </location>
</feature>
<sequence>AYGSFTVDKDGNWTFTLNNSANAVQSLKAGEAVNQTFQVESLDGTTSTVTITINGTNDGAVIGAGAGDKNTGSVTEDVTLTSSGKLTVTDVDNGQAELKPATVTNAYGSFTVDKDGNWTFTLDNSAAAVQGLAAGQTVPLQFQVESLDGTTSTV</sequence>
<dbReference type="NCBIfam" id="TIGR01965">
    <property type="entry name" value="VCBS_repeat"/>
    <property type="match status" value="2"/>
</dbReference>
<feature type="non-terminal residue" evidence="2">
    <location>
        <position position="1"/>
    </location>
</feature>
<name>A0A1K2HPA5_9NEIS</name>
<evidence type="ECO:0000313" key="3">
    <source>
        <dbReference type="Proteomes" id="UP000186513"/>
    </source>
</evidence>
<evidence type="ECO:0000259" key="1">
    <source>
        <dbReference type="Pfam" id="PF17803"/>
    </source>
</evidence>
<dbReference type="InterPro" id="IPR013783">
    <property type="entry name" value="Ig-like_fold"/>
</dbReference>
<organism evidence="2 3">
    <name type="scientific">Chitinimonas taiwanensis DSM 18899</name>
    <dbReference type="NCBI Taxonomy" id="1121279"/>
    <lineage>
        <taxon>Bacteria</taxon>
        <taxon>Pseudomonadati</taxon>
        <taxon>Pseudomonadota</taxon>
        <taxon>Betaproteobacteria</taxon>
        <taxon>Neisseriales</taxon>
        <taxon>Chitinibacteraceae</taxon>
        <taxon>Chitinimonas</taxon>
    </lineage>
</organism>
<gene>
    <name evidence="2" type="ORF">SAMN02745887_03090</name>
</gene>
<keyword evidence="3" id="KW-1185">Reference proteome</keyword>
<accession>A0A1K2HPA5</accession>
<dbReference type="EMBL" id="FPKR01000013">
    <property type="protein sequence ID" value="SFZ78644.1"/>
    <property type="molecule type" value="Genomic_DNA"/>
</dbReference>
<dbReference type="Proteomes" id="UP000186513">
    <property type="component" value="Unassembled WGS sequence"/>
</dbReference>
<dbReference type="InterPro" id="IPR040853">
    <property type="entry name" value="RapA2_cadherin-like"/>
</dbReference>
<reference evidence="2 3" key="1">
    <citation type="submission" date="2016-11" db="EMBL/GenBank/DDBJ databases">
        <authorList>
            <person name="Jaros S."/>
            <person name="Januszkiewicz K."/>
            <person name="Wedrychowicz H."/>
        </authorList>
    </citation>
    <scope>NUCLEOTIDE SEQUENCE [LARGE SCALE GENOMIC DNA]</scope>
    <source>
        <strain evidence="2 3">DSM 18899</strain>
    </source>
</reference>
<dbReference type="Pfam" id="PF17803">
    <property type="entry name" value="Cadherin_4"/>
    <property type="match status" value="1"/>
</dbReference>
<dbReference type="InterPro" id="IPR010221">
    <property type="entry name" value="VCBS_dom"/>
</dbReference>
<feature type="non-terminal residue" evidence="2">
    <location>
        <position position="154"/>
    </location>
</feature>